<accession>A0A9P6TH65</accession>
<name>A0A9P6TH65_9BASI</name>
<evidence type="ECO:0000313" key="2">
    <source>
        <dbReference type="EMBL" id="KAG0152167.1"/>
    </source>
</evidence>
<keyword evidence="3" id="KW-1185">Reference proteome</keyword>
<proteinExistence type="predicted"/>
<dbReference type="Proteomes" id="UP000886653">
    <property type="component" value="Unassembled WGS sequence"/>
</dbReference>
<feature type="compositionally biased region" description="Polar residues" evidence="1">
    <location>
        <begin position="68"/>
        <end position="78"/>
    </location>
</feature>
<sequence>MTSAEAFLYGKCRYDGYGTEDHTEWTHNGMVRNLRVLCPPRHGLVGAAVAPRRDPALGHNQFTATLASGYTLGHNSSEGHPGPGPPPRHQLPD</sequence>
<comment type="caution">
    <text evidence="2">The sequence shown here is derived from an EMBL/GenBank/DDBJ whole genome shotgun (WGS) entry which is preliminary data.</text>
</comment>
<dbReference type="EMBL" id="MU167209">
    <property type="protein sequence ID" value="KAG0152167.1"/>
    <property type="molecule type" value="Genomic_DNA"/>
</dbReference>
<organism evidence="2 3">
    <name type="scientific">Cronartium quercuum f. sp. fusiforme G11</name>
    <dbReference type="NCBI Taxonomy" id="708437"/>
    <lineage>
        <taxon>Eukaryota</taxon>
        <taxon>Fungi</taxon>
        <taxon>Dikarya</taxon>
        <taxon>Basidiomycota</taxon>
        <taxon>Pucciniomycotina</taxon>
        <taxon>Pucciniomycetes</taxon>
        <taxon>Pucciniales</taxon>
        <taxon>Coleosporiaceae</taxon>
        <taxon>Cronartium</taxon>
    </lineage>
</organism>
<feature type="region of interest" description="Disordered" evidence="1">
    <location>
        <begin position="68"/>
        <end position="93"/>
    </location>
</feature>
<gene>
    <name evidence="2" type="ORF">CROQUDRAFT_85898</name>
</gene>
<evidence type="ECO:0000313" key="3">
    <source>
        <dbReference type="Proteomes" id="UP000886653"/>
    </source>
</evidence>
<evidence type="ECO:0000256" key="1">
    <source>
        <dbReference type="SAM" id="MobiDB-lite"/>
    </source>
</evidence>
<protein>
    <submittedName>
        <fullName evidence="2">Uncharacterized protein</fullName>
    </submittedName>
</protein>
<feature type="compositionally biased region" description="Pro residues" evidence="1">
    <location>
        <begin position="82"/>
        <end position="93"/>
    </location>
</feature>
<dbReference type="AlphaFoldDB" id="A0A9P6TH65"/>
<reference evidence="2" key="1">
    <citation type="submission" date="2013-11" db="EMBL/GenBank/DDBJ databases">
        <title>Genome sequence of the fusiform rust pathogen reveals effectors for host alternation and coevolution with pine.</title>
        <authorList>
            <consortium name="DOE Joint Genome Institute"/>
            <person name="Smith K."/>
            <person name="Pendleton A."/>
            <person name="Kubisiak T."/>
            <person name="Anderson C."/>
            <person name="Salamov A."/>
            <person name="Aerts A."/>
            <person name="Riley R."/>
            <person name="Clum A."/>
            <person name="Lindquist E."/>
            <person name="Ence D."/>
            <person name="Campbell M."/>
            <person name="Kronenberg Z."/>
            <person name="Feau N."/>
            <person name="Dhillon B."/>
            <person name="Hamelin R."/>
            <person name="Burleigh J."/>
            <person name="Smith J."/>
            <person name="Yandell M."/>
            <person name="Nelson C."/>
            <person name="Grigoriev I."/>
            <person name="Davis J."/>
        </authorList>
    </citation>
    <scope>NUCLEOTIDE SEQUENCE</scope>
    <source>
        <strain evidence="2">G11</strain>
    </source>
</reference>